<reference evidence="7 8" key="1">
    <citation type="submission" date="2021-10" db="EMBL/GenBank/DDBJ databases">
        <authorList>
            <person name="Criscuolo A."/>
        </authorList>
    </citation>
    <scope>NUCLEOTIDE SEQUENCE [LARGE SCALE GENOMIC DNA]</scope>
    <source>
        <strain evidence="8">CIP 111899</strain>
    </source>
</reference>
<evidence type="ECO:0000259" key="6">
    <source>
        <dbReference type="Pfam" id="PF12698"/>
    </source>
</evidence>
<comment type="caution">
    <text evidence="7">The sequence shown here is derived from an EMBL/GenBank/DDBJ whole genome shotgun (WGS) entry which is preliminary data.</text>
</comment>
<dbReference type="InterPro" id="IPR051784">
    <property type="entry name" value="Nod_factor_ABC_transporter"/>
</dbReference>
<protein>
    <recommendedName>
        <fullName evidence="6">ABC-2 type transporter transmembrane domain-containing protein</fullName>
    </recommendedName>
</protein>
<feature type="transmembrane region" description="Helical" evidence="5">
    <location>
        <begin position="53"/>
        <end position="72"/>
    </location>
</feature>
<feature type="transmembrane region" description="Helical" evidence="5">
    <location>
        <begin position="220"/>
        <end position="237"/>
    </location>
</feature>
<name>A0ABM8Y8P2_9BACI</name>
<evidence type="ECO:0000256" key="4">
    <source>
        <dbReference type="ARBA" id="ARBA00023136"/>
    </source>
</evidence>
<keyword evidence="2 5" id="KW-0812">Transmembrane</keyword>
<feature type="transmembrane region" description="Helical" evidence="5">
    <location>
        <begin position="106"/>
        <end position="123"/>
    </location>
</feature>
<organism evidence="7 8">
    <name type="scientific">Bacillus rhizoplanae</name>
    <dbReference type="NCBI Taxonomy" id="2880966"/>
    <lineage>
        <taxon>Bacteria</taxon>
        <taxon>Bacillati</taxon>
        <taxon>Bacillota</taxon>
        <taxon>Bacilli</taxon>
        <taxon>Bacillales</taxon>
        <taxon>Bacillaceae</taxon>
        <taxon>Bacillus</taxon>
    </lineage>
</organism>
<feature type="domain" description="ABC-2 type transporter transmembrane" evidence="6">
    <location>
        <begin position="51"/>
        <end position="236"/>
    </location>
</feature>
<keyword evidence="4 5" id="KW-0472">Membrane</keyword>
<dbReference type="Proteomes" id="UP000789423">
    <property type="component" value="Unassembled WGS sequence"/>
</dbReference>
<evidence type="ECO:0000313" key="7">
    <source>
        <dbReference type="EMBL" id="CAG9612041.1"/>
    </source>
</evidence>
<evidence type="ECO:0000256" key="2">
    <source>
        <dbReference type="ARBA" id="ARBA00022692"/>
    </source>
</evidence>
<feature type="transmembrane region" description="Helical" evidence="5">
    <location>
        <begin position="20"/>
        <end position="41"/>
    </location>
</feature>
<dbReference type="PANTHER" id="PTHR43229:SF6">
    <property type="entry name" value="ABC-TYPE MULTIDRUG TRANSPORT SYSTEM, PERMEASE COMPONENT"/>
    <property type="match status" value="1"/>
</dbReference>
<dbReference type="PIRSF" id="PIRSF006648">
    <property type="entry name" value="DrrB"/>
    <property type="match status" value="1"/>
</dbReference>
<feature type="transmembrane region" description="Helical" evidence="5">
    <location>
        <begin position="161"/>
        <end position="183"/>
    </location>
</feature>
<evidence type="ECO:0000256" key="3">
    <source>
        <dbReference type="ARBA" id="ARBA00022989"/>
    </source>
</evidence>
<sequence length="244" mass="26904">MRAFWMQCKIEILRTFRNKLFIFFSLLMPVMFYYIFTNVVSVPGNGDAWKAHYLISMATFSIVGTALFSFGVRLSQEKGQGWTQLLQITPLPEGAYLSAKIVEQTLVNAFSIVVIFIAGIVINDVQLTIGQWVSAGLWLLIGVTPFLAIGTVIGSIKKADAAAGLANILNMCLAILGGLWMPIEVLPKALRSIGEWTPTYRFGSGAWDIVAGKAIGWENIAILGGYFIAFVILSIYIRKRQEAV</sequence>
<evidence type="ECO:0000256" key="5">
    <source>
        <dbReference type="SAM" id="Phobius"/>
    </source>
</evidence>
<gene>
    <name evidence="7" type="ORF">BACCIP111899_01213</name>
</gene>
<evidence type="ECO:0000313" key="8">
    <source>
        <dbReference type="Proteomes" id="UP000789423"/>
    </source>
</evidence>
<dbReference type="InterPro" id="IPR000412">
    <property type="entry name" value="ABC_2_transport"/>
</dbReference>
<keyword evidence="8" id="KW-1185">Reference proteome</keyword>
<dbReference type="InterPro" id="IPR013525">
    <property type="entry name" value="ABC2_TM"/>
</dbReference>
<keyword evidence="3 5" id="KW-1133">Transmembrane helix</keyword>
<dbReference type="EMBL" id="CAKJTI010000004">
    <property type="protein sequence ID" value="CAG9612041.1"/>
    <property type="molecule type" value="Genomic_DNA"/>
</dbReference>
<dbReference type="Pfam" id="PF12698">
    <property type="entry name" value="ABC2_membrane_3"/>
    <property type="match status" value="1"/>
</dbReference>
<comment type="subcellular location">
    <subcellularLocation>
        <location evidence="1">Membrane</location>
        <topology evidence="1">Multi-pass membrane protein</topology>
    </subcellularLocation>
</comment>
<evidence type="ECO:0000256" key="1">
    <source>
        <dbReference type="ARBA" id="ARBA00004141"/>
    </source>
</evidence>
<accession>A0ABM8Y8P2</accession>
<dbReference type="RefSeq" id="WP_230574263.1">
    <property type="nucleotide sequence ID" value="NZ_CAKJTI010000004.1"/>
</dbReference>
<proteinExistence type="predicted"/>
<dbReference type="PANTHER" id="PTHR43229">
    <property type="entry name" value="NODULATION PROTEIN J"/>
    <property type="match status" value="1"/>
</dbReference>
<feature type="transmembrane region" description="Helical" evidence="5">
    <location>
        <begin position="129"/>
        <end position="149"/>
    </location>
</feature>